<evidence type="ECO:0000256" key="1">
    <source>
        <dbReference type="SAM" id="Phobius"/>
    </source>
</evidence>
<organism evidence="2">
    <name type="scientific">mine drainage metagenome</name>
    <dbReference type="NCBI Taxonomy" id="410659"/>
    <lineage>
        <taxon>unclassified sequences</taxon>
        <taxon>metagenomes</taxon>
        <taxon>ecological metagenomes</taxon>
    </lineage>
</organism>
<dbReference type="Pfam" id="PF06168">
    <property type="entry name" value="DUF981"/>
    <property type="match status" value="1"/>
</dbReference>
<gene>
    <name evidence="2" type="ORF">B1B_16593</name>
</gene>
<name>T1A326_9ZZZZ</name>
<reference evidence="2" key="2">
    <citation type="journal article" date="2014" name="ISME J.">
        <title>Microbial stratification in low pH oxic and suboxic macroscopic growths along an acid mine drainage.</title>
        <authorList>
            <person name="Mendez-Garcia C."/>
            <person name="Mesa V."/>
            <person name="Sprenger R.R."/>
            <person name="Richter M."/>
            <person name="Diez M.S."/>
            <person name="Solano J."/>
            <person name="Bargiela R."/>
            <person name="Golyshina O.V."/>
            <person name="Manteca A."/>
            <person name="Ramos J.L."/>
            <person name="Gallego J.R."/>
            <person name="Llorente I."/>
            <person name="Martins Dos Santos V.A."/>
            <person name="Jensen O.N."/>
            <person name="Pelaez A.I."/>
            <person name="Sanchez J."/>
            <person name="Ferrer M."/>
        </authorList>
    </citation>
    <scope>NUCLEOTIDE SEQUENCE</scope>
</reference>
<proteinExistence type="predicted"/>
<keyword evidence="1" id="KW-0472">Membrane</keyword>
<sequence length="150" mass="16617">PGAYNILFFDVYTLFGIIILGFGISVALHFRLQYVGVLSLVSGFTVIAYGWRAYQLGLTLTPWAMFLMYIGFGVTAVLAFPVSIIADRWLHASRENLIEPPKDRLGRPMYPVSYFEAAIVFFFVVVILLSAIAVEGTLANSIITHLHSAP</sequence>
<reference evidence="2" key="1">
    <citation type="submission" date="2013-08" db="EMBL/GenBank/DDBJ databases">
        <authorList>
            <person name="Mendez C."/>
            <person name="Richter M."/>
            <person name="Ferrer M."/>
            <person name="Sanchez J."/>
        </authorList>
    </citation>
    <scope>NUCLEOTIDE SEQUENCE</scope>
</reference>
<dbReference type="InterPro" id="IPR009324">
    <property type="entry name" value="DUF981"/>
</dbReference>
<dbReference type="AlphaFoldDB" id="T1A326"/>
<comment type="caution">
    <text evidence="2">The sequence shown here is derived from an EMBL/GenBank/DDBJ whole genome shotgun (WGS) entry which is preliminary data.</text>
</comment>
<accession>T1A326</accession>
<feature type="transmembrane region" description="Helical" evidence="1">
    <location>
        <begin position="35"/>
        <end position="54"/>
    </location>
</feature>
<feature type="transmembrane region" description="Helical" evidence="1">
    <location>
        <begin position="6"/>
        <end position="28"/>
    </location>
</feature>
<protein>
    <submittedName>
        <fullName evidence="2">Membrane protein containing DUF981</fullName>
    </submittedName>
</protein>
<feature type="transmembrane region" description="Helical" evidence="1">
    <location>
        <begin position="66"/>
        <end position="90"/>
    </location>
</feature>
<dbReference type="EMBL" id="AUZY01011046">
    <property type="protein sequence ID" value="EQD36225.1"/>
    <property type="molecule type" value="Genomic_DNA"/>
</dbReference>
<feature type="non-terminal residue" evidence="2">
    <location>
        <position position="1"/>
    </location>
</feature>
<evidence type="ECO:0000313" key="2">
    <source>
        <dbReference type="EMBL" id="EQD36225.1"/>
    </source>
</evidence>
<feature type="transmembrane region" description="Helical" evidence="1">
    <location>
        <begin position="111"/>
        <end position="134"/>
    </location>
</feature>
<keyword evidence="1" id="KW-0812">Transmembrane</keyword>
<keyword evidence="1" id="KW-1133">Transmembrane helix</keyword>